<dbReference type="Gene3D" id="3.40.50.720">
    <property type="entry name" value="NAD(P)-binding Rossmann-like Domain"/>
    <property type="match status" value="1"/>
</dbReference>
<protein>
    <submittedName>
        <fullName evidence="7">Alcohol dehydrogenase</fullName>
    </submittedName>
</protein>
<accession>A0A2S8B009</accession>
<dbReference type="GO" id="GO:0005829">
    <property type="term" value="C:cytosol"/>
    <property type="evidence" value="ECO:0007669"/>
    <property type="project" value="TreeGrafter"/>
</dbReference>
<feature type="domain" description="Enoyl reductase (ER)" evidence="6">
    <location>
        <begin position="34"/>
        <end position="373"/>
    </location>
</feature>
<name>A0A2S8B009_9SPHN</name>
<organism evidence="7 8">
    <name type="scientific">Sphingopyxis lindanitolerans</name>
    <dbReference type="NCBI Taxonomy" id="2054227"/>
    <lineage>
        <taxon>Bacteria</taxon>
        <taxon>Pseudomonadati</taxon>
        <taxon>Pseudomonadota</taxon>
        <taxon>Alphaproteobacteria</taxon>
        <taxon>Sphingomonadales</taxon>
        <taxon>Sphingomonadaceae</taxon>
        <taxon>Sphingopyxis</taxon>
    </lineage>
</organism>
<dbReference type="InterPro" id="IPR011032">
    <property type="entry name" value="GroES-like_sf"/>
</dbReference>
<geneLocation type="plasmid" evidence="7">
    <name>unnamed1</name>
</geneLocation>
<dbReference type="InterPro" id="IPR013154">
    <property type="entry name" value="ADH-like_N"/>
</dbReference>
<keyword evidence="7" id="KW-0614">Plasmid</keyword>
<dbReference type="SUPFAM" id="SSF51735">
    <property type="entry name" value="NAD(P)-binding Rossmann-fold domains"/>
    <property type="match status" value="1"/>
</dbReference>
<evidence type="ECO:0000256" key="2">
    <source>
        <dbReference type="ARBA" id="ARBA00022833"/>
    </source>
</evidence>
<dbReference type="GO" id="GO:0051903">
    <property type="term" value="F:S-(hydroxymethyl)glutathione dehydrogenase [NAD(P)+] activity"/>
    <property type="evidence" value="ECO:0007669"/>
    <property type="project" value="TreeGrafter"/>
</dbReference>
<keyword evidence="4" id="KW-0520">NAD</keyword>
<evidence type="ECO:0000313" key="7">
    <source>
        <dbReference type="EMBL" id="PQM25700.1"/>
    </source>
</evidence>
<dbReference type="InterPro" id="IPR013149">
    <property type="entry name" value="ADH-like_C"/>
</dbReference>
<dbReference type="OrthoDB" id="9770544at2"/>
<dbReference type="Pfam" id="PF00107">
    <property type="entry name" value="ADH_zinc_N"/>
    <property type="match status" value="1"/>
</dbReference>
<gene>
    <name evidence="7" type="ORF">CVO77_19835</name>
</gene>
<dbReference type="GO" id="GO:0008270">
    <property type="term" value="F:zinc ion binding"/>
    <property type="evidence" value="ECO:0007669"/>
    <property type="project" value="InterPro"/>
</dbReference>
<keyword evidence="8" id="KW-1185">Reference proteome</keyword>
<dbReference type="Pfam" id="PF08240">
    <property type="entry name" value="ADH_N"/>
    <property type="match status" value="1"/>
</dbReference>
<dbReference type="PANTHER" id="PTHR43880">
    <property type="entry name" value="ALCOHOL DEHYDROGENASE"/>
    <property type="match status" value="1"/>
</dbReference>
<comment type="cofactor">
    <cofactor evidence="5">
        <name>Zn(2+)</name>
        <dbReference type="ChEBI" id="CHEBI:29105"/>
    </cofactor>
</comment>
<proteinExistence type="inferred from homology"/>
<dbReference type="PROSITE" id="PS00059">
    <property type="entry name" value="ADH_ZINC"/>
    <property type="match status" value="1"/>
</dbReference>
<keyword evidence="1 5" id="KW-0479">Metal-binding</keyword>
<dbReference type="InterPro" id="IPR002328">
    <property type="entry name" value="ADH_Zn_CS"/>
</dbReference>
<evidence type="ECO:0000256" key="1">
    <source>
        <dbReference type="ARBA" id="ARBA00022723"/>
    </source>
</evidence>
<dbReference type="Gene3D" id="3.90.180.10">
    <property type="entry name" value="Medium-chain alcohol dehydrogenases, catalytic domain"/>
    <property type="match status" value="1"/>
</dbReference>
<dbReference type="SUPFAM" id="SSF50129">
    <property type="entry name" value="GroES-like"/>
    <property type="match status" value="2"/>
</dbReference>
<dbReference type="EMBL" id="PHFW01000004">
    <property type="protein sequence ID" value="PQM25700.1"/>
    <property type="molecule type" value="Genomic_DNA"/>
</dbReference>
<comment type="caution">
    <text evidence="7">The sequence shown here is derived from an EMBL/GenBank/DDBJ whole genome shotgun (WGS) entry which is preliminary data.</text>
</comment>
<evidence type="ECO:0000256" key="4">
    <source>
        <dbReference type="ARBA" id="ARBA00023027"/>
    </source>
</evidence>
<dbReference type="SMART" id="SM00829">
    <property type="entry name" value="PKS_ER"/>
    <property type="match status" value="1"/>
</dbReference>
<dbReference type="Proteomes" id="UP000238954">
    <property type="component" value="Unassembled WGS sequence"/>
</dbReference>
<keyword evidence="2 5" id="KW-0862">Zinc</keyword>
<dbReference type="InterPro" id="IPR036291">
    <property type="entry name" value="NAD(P)-bd_dom_sf"/>
</dbReference>
<keyword evidence="3" id="KW-0560">Oxidoreductase</keyword>
<reference evidence="8" key="1">
    <citation type="submission" date="2017-11" db="EMBL/GenBank/DDBJ databases">
        <title>The complete genome sequence of Sphingopyxis pomeranensis sp. nov. strain WS5A3p.</title>
        <authorList>
            <person name="Kaminski M.A."/>
        </authorList>
    </citation>
    <scope>NUCLEOTIDE SEQUENCE [LARGE SCALE GENOMIC DNA]</scope>
    <source>
        <strain evidence="8">WS5A3p</strain>
    </source>
</reference>
<dbReference type="PANTHER" id="PTHR43880:SF12">
    <property type="entry name" value="ALCOHOL DEHYDROGENASE CLASS-3"/>
    <property type="match status" value="1"/>
</dbReference>
<dbReference type="GO" id="GO:0046294">
    <property type="term" value="P:formaldehyde catabolic process"/>
    <property type="evidence" value="ECO:0007669"/>
    <property type="project" value="TreeGrafter"/>
</dbReference>
<sequence>MDGRSDGSMTIRGAILETSDAPRPYADSRPIRIGTLDLTPPGPGEILVKVEAASLCHSDLSVINGNRRRPLPMLLGHESSGRVVALGPDVDDLALGQRVVLTFMPRCGACDACRTEGRIPCTRGTAANGAGTLLDGAVHLSECGHPVLHHLGVSAFADHLVAHRSSAVPVGDDVPPDVAALLGCAVLTGGGALLNEARPTEADVVAVIGLGGVGMAALITAKALRPRRIVAIDALPDKLALARSLGADEALSPQDAVDRGIRADIVMECAGHPKAFETAFAITAPGGTTVTVGLPAPGAMAQISPLQVTAEARRIVGSYLGSSVPRRDIPFLERLWREGRLPVERLISRRIGLEDINAAFDALASGDQLRQVIMFDA</sequence>
<evidence type="ECO:0000256" key="5">
    <source>
        <dbReference type="RuleBase" id="RU361277"/>
    </source>
</evidence>
<dbReference type="InterPro" id="IPR020843">
    <property type="entry name" value="ER"/>
</dbReference>
<comment type="similarity">
    <text evidence="5">Belongs to the zinc-containing alcohol dehydrogenase family.</text>
</comment>
<dbReference type="AlphaFoldDB" id="A0A2S8B009"/>
<evidence type="ECO:0000259" key="6">
    <source>
        <dbReference type="SMART" id="SM00829"/>
    </source>
</evidence>
<evidence type="ECO:0000256" key="3">
    <source>
        <dbReference type="ARBA" id="ARBA00023002"/>
    </source>
</evidence>
<evidence type="ECO:0000313" key="8">
    <source>
        <dbReference type="Proteomes" id="UP000238954"/>
    </source>
</evidence>